<dbReference type="Proteomes" id="UP000594260">
    <property type="component" value="Unplaced"/>
</dbReference>
<dbReference type="InterPro" id="IPR004046">
    <property type="entry name" value="GST_C"/>
</dbReference>
<evidence type="ECO:0000313" key="4">
    <source>
        <dbReference type="Proteomes" id="UP000594260"/>
    </source>
</evidence>
<dbReference type="PROSITE" id="PS50405">
    <property type="entry name" value="GST_CTER"/>
    <property type="match status" value="1"/>
</dbReference>
<dbReference type="PANTHER" id="PTHR11571:SF150">
    <property type="entry name" value="GLUTATHIONE S-TRANSFERASE"/>
    <property type="match status" value="1"/>
</dbReference>
<proteinExistence type="predicted"/>
<evidence type="ECO:0000259" key="2">
    <source>
        <dbReference type="PROSITE" id="PS50405"/>
    </source>
</evidence>
<organism evidence="3 4">
    <name type="scientific">Varroa destructor</name>
    <name type="common">Honeybee mite</name>
    <dbReference type="NCBI Taxonomy" id="109461"/>
    <lineage>
        <taxon>Eukaryota</taxon>
        <taxon>Metazoa</taxon>
        <taxon>Ecdysozoa</taxon>
        <taxon>Arthropoda</taxon>
        <taxon>Chelicerata</taxon>
        <taxon>Arachnida</taxon>
        <taxon>Acari</taxon>
        <taxon>Parasitiformes</taxon>
        <taxon>Mesostigmata</taxon>
        <taxon>Gamasina</taxon>
        <taxon>Dermanyssoidea</taxon>
        <taxon>Varroidae</taxon>
        <taxon>Varroa</taxon>
    </lineage>
</organism>
<sequence>MSECDTVTAKYKLVDYNVPTAGRLAALLFTYKGIAFEYIQVDKMKAHEHETASPFGTLPVLYVNDEILATDYAICMYIARVHGLEGADANDAARCATIVTGIAALFSTKLLTGKDIRDKLPKYLRSFDKLLRQVNTGYFVGEQITWADLAVAFSCHQIQARSAGALDRHPSLGDHYLNMYSIPAVKNFLEETCPSE</sequence>
<reference evidence="3" key="1">
    <citation type="submission" date="2021-01" db="UniProtKB">
        <authorList>
            <consortium name="EnsemblMetazoa"/>
        </authorList>
    </citation>
    <scope>IDENTIFICATION</scope>
</reference>
<dbReference type="Gene3D" id="3.40.30.10">
    <property type="entry name" value="Glutaredoxin"/>
    <property type="match status" value="1"/>
</dbReference>
<dbReference type="PROSITE" id="PS50404">
    <property type="entry name" value="GST_NTER"/>
    <property type="match status" value="1"/>
</dbReference>
<accession>A0A7M7KS68</accession>
<dbReference type="PANTHER" id="PTHR11571">
    <property type="entry name" value="GLUTATHIONE S-TRANSFERASE"/>
    <property type="match status" value="1"/>
</dbReference>
<dbReference type="InterPro" id="IPR036249">
    <property type="entry name" value="Thioredoxin-like_sf"/>
</dbReference>
<evidence type="ECO:0000313" key="3">
    <source>
        <dbReference type="EnsemblMetazoa" id="XP_022669924"/>
    </source>
</evidence>
<dbReference type="SUPFAM" id="SSF47616">
    <property type="entry name" value="GST C-terminal domain-like"/>
    <property type="match status" value="1"/>
</dbReference>
<dbReference type="Pfam" id="PF02798">
    <property type="entry name" value="GST_N"/>
    <property type="match status" value="1"/>
</dbReference>
<evidence type="ECO:0008006" key="5">
    <source>
        <dbReference type="Google" id="ProtNLM"/>
    </source>
</evidence>
<dbReference type="InterPro" id="IPR040079">
    <property type="entry name" value="Glutathione_S-Trfase"/>
</dbReference>
<dbReference type="GO" id="GO:0006749">
    <property type="term" value="P:glutathione metabolic process"/>
    <property type="evidence" value="ECO:0007669"/>
    <property type="project" value="TreeGrafter"/>
</dbReference>
<dbReference type="InterPro" id="IPR036282">
    <property type="entry name" value="Glutathione-S-Trfase_C_sf"/>
</dbReference>
<dbReference type="SUPFAM" id="SSF52833">
    <property type="entry name" value="Thioredoxin-like"/>
    <property type="match status" value="1"/>
</dbReference>
<dbReference type="GO" id="GO:0004364">
    <property type="term" value="F:glutathione transferase activity"/>
    <property type="evidence" value="ECO:0007669"/>
    <property type="project" value="UniProtKB-ARBA"/>
</dbReference>
<dbReference type="InterPro" id="IPR010987">
    <property type="entry name" value="Glutathione-S-Trfase_C-like"/>
</dbReference>
<evidence type="ECO:0000259" key="1">
    <source>
        <dbReference type="PROSITE" id="PS50404"/>
    </source>
</evidence>
<dbReference type="KEGG" id="vde:111253932"/>
<feature type="domain" description="GST C-terminal" evidence="2">
    <location>
        <begin position="57"/>
        <end position="196"/>
    </location>
</feature>
<dbReference type="CDD" id="cd00570">
    <property type="entry name" value="GST_N_family"/>
    <property type="match status" value="1"/>
</dbReference>
<dbReference type="EnsemblMetazoa" id="XM_022814189">
    <property type="protein sequence ID" value="XP_022669924"/>
    <property type="gene ID" value="LOC111253932"/>
</dbReference>
<dbReference type="InParanoid" id="A0A7M7KS68"/>
<dbReference type="Pfam" id="PF14497">
    <property type="entry name" value="GST_C_3"/>
    <property type="match status" value="1"/>
</dbReference>
<dbReference type="RefSeq" id="XP_022669924.1">
    <property type="nucleotide sequence ID" value="XM_022814189.1"/>
</dbReference>
<dbReference type="AlphaFoldDB" id="A0A7M7KS68"/>
<keyword evidence="4" id="KW-1185">Reference proteome</keyword>
<feature type="domain" description="GST N-terminal" evidence="1">
    <location>
        <begin position="9"/>
        <end position="86"/>
    </location>
</feature>
<protein>
    <recommendedName>
        <fullName evidence="5">Glutathione S-transferase</fullName>
    </recommendedName>
</protein>
<name>A0A7M7KS68_VARDE</name>
<dbReference type="OMA" id="ICVYIAR"/>
<dbReference type="InterPro" id="IPR004045">
    <property type="entry name" value="Glutathione_S-Trfase_N"/>
</dbReference>
<dbReference type="Gene3D" id="1.20.1050.10">
    <property type="match status" value="1"/>
</dbReference>
<dbReference type="GeneID" id="111253932"/>
<dbReference type="SFLD" id="SFLDS00019">
    <property type="entry name" value="Glutathione_Transferase_(cytos"/>
    <property type="match status" value="1"/>
</dbReference>
<dbReference type="InterPro" id="IPR050213">
    <property type="entry name" value="GST_superfamily"/>
</dbReference>